<organism evidence="6 7">
    <name type="scientific">Pseudomonas cyclaminis</name>
    <dbReference type="NCBI Taxonomy" id="2781239"/>
    <lineage>
        <taxon>Bacteria</taxon>
        <taxon>Pseudomonadati</taxon>
        <taxon>Pseudomonadota</taxon>
        <taxon>Gammaproteobacteria</taxon>
        <taxon>Pseudomonadales</taxon>
        <taxon>Pseudomonadaceae</taxon>
        <taxon>Pseudomonas</taxon>
    </lineage>
</organism>
<dbReference type="RefSeq" id="WP_193901985.1">
    <property type="nucleotide sequence ID" value="NZ_JADDUM010000388.1"/>
</dbReference>
<name>A0ABR9T335_9PSED</name>
<evidence type="ECO:0000313" key="7">
    <source>
        <dbReference type="Proteomes" id="UP000613075"/>
    </source>
</evidence>
<comment type="similarity">
    <text evidence="2 5">Belongs to the trans-sulfuration enzymes family.</text>
</comment>
<evidence type="ECO:0000256" key="5">
    <source>
        <dbReference type="RuleBase" id="RU362118"/>
    </source>
</evidence>
<keyword evidence="4" id="KW-0456">Lyase</keyword>
<evidence type="ECO:0000256" key="4">
    <source>
        <dbReference type="ARBA" id="ARBA00023239"/>
    </source>
</evidence>
<evidence type="ECO:0000256" key="1">
    <source>
        <dbReference type="ARBA" id="ARBA00001933"/>
    </source>
</evidence>
<reference evidence="6 7" key="1">
    <citation type="submission" date="2020-10" db="EMBL/GenBank/DDBJ databases">
        <title>The draft genomes of Cyclamen pathogen Pseudomonas sp.</title>
        <authorList>
            <person name="Fujikawa T."/>
            <person name="Sawada H."/>
        </authorList>
    </citation>
    <scope>NUCLEOTIDE SEQUENCE [LARGE SCALE GENOMIC DNA]</scope>
    <source>
        <strain evidence="6 7">MAFF 301449</strain>
    </source>
</reference>
<dbReference type="Pfam" id="PF01053">
    <property type="entry name" value="Cys_Met_Meta_PP"/>
    <property type="match status" value="1"/>
</dbReference>
<keyword evidence="3 5" id="KW-0663">Pyridoxal phosphate</keyword>
<dbReference type="InterPro" id="IPR000277">
    <property type="entry name" value="Cys/Met-Metab_PyrdxlP-dep_enz"/>
</dbReference>
<protein>
    <submittedName>
        <fullName evidence="6">PLP-dependent transferase</fullName>
    </submittedName>
</protein>
<dbReference type="GO" id="GO:0016740">
    <property type="term" value="F:transferase activity"/>
    <property type="evidence" value="ECO:0007669"/>
    <property type="project" value="UniProtKB-KW"/>
</dbReference>
<dbReference type="EMBL" id="JADDUM010000388">
    <property type="protein sequence ID" value="MBE8594919.1"/>
    <property type="molecule type" value="Genomic_DNA"/>
</dbReference>
<dbReference type="PANTHER" id="PTHR43500">
    <property type="entry name" value="CYSTATHIONINE BETA-LYASE-RELATED"/>
    <property type="match status" value="1"/>
</dbReference>
<dbReference type="InterPro" id="IPR015424">
    <property type="entry name" value="PyrdxlP-dep_Trfase"/>
</dbReference>
<feature type="non-terminal residue" evidence="6">
    <location>
        <position position="1"/>
    </location>
</feature>
<evidence type="ECO:0000256" key="3">
    <source>
        <dbReference type="ARBA" id="ARBA00022898"/>
    </source>
</evidence>
<keyword evidence="6" id="KW-0808">Transferase</keyword>
<dbReference type="Gene3D" id="3.90.1150.10">
    <property type="entry name" value="Aspartate Aminotransferase, domain 1"/>
    <property type="match status" value="1"/>
</dbReference>
<dbReference type="PANTHER" id="PTHR43500:SF1">
    <property type="entry name" value="CYSTATHIONINE BETA-LYASE-RELATED"/>
    <property type="match status" value="1"/>
</dbReference>
<dbReference type="InterPro" id="IPR015422">
    <property type="entry name" value="PyrdxlP-dep_Trfase_small"/>
</dbReference>
<keyword evidence="7" id="KW-1185">Reference proteome</keyword>
<dbReference type="SUPFAM" id="SSF53383">
    <property type="entry name" value="PLP-dependent transferases"/>
    <property type="match status" value="1"/>
</dbReference>
<evidence type="ECO:0000256" key="2">
    <source>
        <dbReference type="ARBA" id="ARBA00009077"/>
    </source>
</evidence>
<comment type="cofactor">
    <cofactor evidence="1 5">
        <name>pyridoxal 5'-phosphate</name>
        <dbReference type="ChEBI" id="CHEBI:597326"/>
    </cofactor>
</comment>
<sequence>LGSTGLFGVVLKPIAEQQTKTFLESLQLFAMGASWGGFESLIRQQQRHPSAQIEPGVLLRLHVGLEAVEDLIADLQQGLQHLNVTPRSLP</sequence>
<comment type="caution">
    <text evidence="6">The sequence shown here is derived from an EMBL/GenBank/DDBJ whole genome shotgun (WGS) entry which is preliminary data.</text>
</comment>
<evidence type="ECO:0000313" key="6">
    <source>
        <dbReference type="EMBL" id="MBE8594919.1"/>
    </source>
</evidence>
<proteinExistence type="inferred from homology"/>
<dbReference type="Proteomes" id="UP000613075">
    <property type="component" value="Unassembled WGS sequence"/>
</dbReference>
<dbReference type="InterPro" id="IPR006233">
    <property type="entry name" value="Cys_b_lyase_bac"/>
</dbReference>
<gene>
    <name evidence="6" type="ORF">IQK56_30745</name>
</gene>
<accession>A0ABR9T335</accession>